<evidence type="ECO:0000256" key="5">
    <source>
        <dbReference type="ARBA" id="ARBA00023002"/>
    </source>
</evidence>
<dbReference type="InterPro" id="IPR013786">
    <property type="entry name" value="AcylCoA_DH/ox_N"/>
</dbReference>
<dbReference type="GO" id="GO:0033539">
    <property type="term" value="P:fatty acid beta-oxidation using acyl-CoA dehydrogenase"/>
    <property type="evidence" value="ECO:0007669"/>
    <property type="project" value="TreeGrafter"/>
</dbReference>
<accession>C5LJ03</accession>
<dbReference type="InterPro" id="IPR009075">
    <property type="entry name" value="AcylCo_DH/oxidase_C"/>
</dbReference>
<keyword evidence="11" id="KW-1185">Reference proteome</keyword>
<gene>
    <name evidence="10" type="ORF">Pmar_PMAR000575</name>
</gene>
<evidence type="ECO:0000256" key="6">
    <source>
        <dbReference type="RuleBase" id="RU362125"/>
    </source>
</evidence>
<dbReference type="GeneID" id="9047425"/>
<feature type="domain" description="Acyl-CoA oxidase/dehydrogenase middle" evidence="8">
    <location>
        <begin position="147"/>
        <end position="240"/>
    </location>
</feature>
<evidence type="ECO:0000313" key="11">
    <source>
        <dbReference type="Proteomes" id="UP000007800"/>
    </source>
</evidence>
<evidence type="ECO:0000256" key="2">
    <source>
        <dbReference type="ARBA" id="ARBA00009347"/>
    </source>
</evidence>
<evidence type="ECO:0000313" key="10">
    <source>
        <dbReference type="EMBL" id="EER03338.1"/>
    </source>
</evidence>
<dbReference type="OMA" id="RAAWMGR"/>
<comment type="cofactor">
    <cofactor evidence="1 6">
        <name>FAD</name>
        <dbReference type="ChEBI" id="CHEBI:57692"/>
    </cofactor>
</comment>
<evidence type="ECO:0000256" key="3">
    <source>
        <dbReference type="ARBA" id="ARBA00022630"/>
    </source>
</evidence>
<organism evidence="11">
    <name type="scientific">Perkinsus marinus (strain ATCC 50983 / TXsc)</name>
    <dbReference type="NCBI Taxonomy" id="423536"/>
    <lineage>
        <taxon>Eukaryota</taxon>
        <taxon>Sar</taxon>
        <taxon>Alveolata</taxon>
        <taxon>Perkinsozoa</taxon>
        <taxon>Perkinsea</taxon>
        <taxon>Perkinsida</taxon>
        <taxon>Perkinsidae</taxon>
        <taxon>Perkinsus</taxon>
    </lineage>
</organism>
<dbReference type="GO" id="GO:0003995">
    <property type="term" value="F:acyl-CoA dehydrogenase activity"/>
    <property type="evidence" value="ECO:0007669"/>
    <property type="project" value="TreeGrafter"/>
</dbReference>
<dbReference type="EMBL" id="GG682245">
    <property type="protein sequence ID" value="EER03338.1"/>
    <property type="molecule type" value="Genomic_DNA"/>
</dbReference>
<evidence type="ECO:0000256" key="1">
    <source>
        <dbReference type="ARBA" id="ARBA00001974"/>
    </source>
</evidence>
<evidence type="ECO:0000256" key="4">
    <source>
        <dbReference type="ARBA" id="ARBA00022827"/>
    </source>
</evidence>
<dbReference type="FunFam" id="2.40.110.10:FF:000002">
    <property type="entry name" value="Acyl-CoA dehydrogenase fadE12"/>
    <property type="match status" value="1"/>
</dbReference>
<keyword evidence="5 6" id="KW-0560">Oxidoreductase</keyword>
<dbReference type="Pfam" id="PF02770">
    <property type="entry name" value="Acyl-CoA_dh_M"/>
    <property type="match status" value="1"/>
</dbReference>
<dbReference type="InParanoid" id="C5LJ03"/>
<dbReference type="Pfam" id="PF02771">
    <property type="entry name" value="Acyl-CoA_dh_N"/>
    <property type="match status" value="1"/>
</dbReference>
<evidence type="ECO:0000259" key="9">
    <source>
        <dbReference type="Pfam" id="PF02771"/>
    </source>
</evidence>
<dbReference type="PANTHER" id="PTHR48083">
    <property type="entry name" value="MEDIUM-CHAIN SPECIFIC ACYL-COA DEHYDROGENASE, MITOCHONDRIAL-RELATED"/>
    <property type="match status" value="1"/>
</dbReference>
<keyword evidence="3 6" id="KW-0285">Flavoprotein</keyword>
<dbReference type="Pfam" id="PF00441">
    <property type="entry name" value="Acyl-CoA_dh_1"/>
    <property type="match status" value="1"/>
</dbReference>
<name>C5LJ03_PERM5</name>
<evidence type="ECO:0000259" key="8">
    <source>
        <dbReference type="Pfam" id="PF02770"/>
    </source>
</evidence>
<dbReference type="PANTHER" id="PTHR48083:SF28">
    <property type="entry name" value="ACYL-COA DEHYDROGENASE FAMILY PROTEIN (AFU_ORTHOLOGUE AFUA_6G10880)-RELATED"/>
    <property type="match status" value="1"/>
</dbReference>
<dbReference type="InterPro" id="IPR050741">
    <property type="entry name" value="Acyl-CoA_dehydrogenase"/>
</dbReference>
<dbReference type="InterPro" id="IPR046373">
    <property type="entry name" value="Acyl-CoA_Oxase/DH_mid-dom_sf"/>
</dbReference>
<evidence type="ECO:0000259" key="7">
    <source>
        <dbReference type="Pfam" id="PF00441"/>
    </source>
</evidence>
<dbReference type="GO" id="GO:0005737">
    <property type="term" value="C:cytoplasm"/>
    <property type="evidence" value="ECO:0007669"/>
    <property type="project" value="TreeGrafter"/>
</dbReference>
<dbReference type="Gene3D" id="1.20.140.10">
    <property type="entry name" value="Butyryl-CoA Dehydrogenase, subunit A, domain 3"/>
    <property type="match status" value="1"/>
</dbReference>
<dbReference type="RefSeq" id="XP_002771522.1">
    <property type="nucleotide sequence ID" value="XM_002771476.1"/>
</dbReference>
<dbReference type="InterPro" id="IPR037069">
    <property type="entry name" value="AcylCoA_DH/ox_N_sf"/>
</dbReference>
<feature type="domain" description="Acyl-CoA dehydrogenase/oxidase N-terminal" evidence="9">
    <location>
        <begin position="28"/>
        <end position="143"/>
    </location>
</feature>
<dbReference type="OrthoDB" id="9988775at2759"/>
<dbReference type="InterPro" id="IPR009100">
    <property type="entry name" value="AcylCoA_DH/oxidase_NM_dom_sf"/>
</dbReference>
<dbReference type="Gene3D" id="1.10.540.10">
    <property type="entry name" value="Acyl-CoA dehydrogenase/oxidase, N-terminal domain"/>
    <property type="match status" value="1"/>
</dbReference>
<feature type="domain" description="Acyl-CoA dehydrogenase/oxidase C-terminal" evidence="7">
    <location>
        <begin position="252"/>
        <end position="404"/>
    </location>
</feature>
<dbReference type="Gene3D" id="2.40.110.10">
    <property type="entry name" value="Butyryl-CoA Dehydrogenase, subunit A, domain 2"/>
    <property type="match status" value="1"/>
</dbReference>
<protein>
    <submittedName>
        <fullName evidence="10">Acyl-CoA dehydrogenase, putative</fullName>
    </submittedName>
</protein>
<dbReference type="InterPro" id="IPR006091">
    <property type="entry name" value="Acyl-CoA_Oxase/DH_mid-dom"/>
</dbReference>
<proteinExistence type="inferred from homology"/>
<dbReference type="GO" id="GO:0050660">
    <property type="term" value="F:flavin adenine dinucleotide binding"/>
    <property type="evidence" value="ECO:0007669"/>
    <property type="project" value="InterPro"/>
</dbReference>
<dbReference type="AlphaFoldDB" id="C5LJ03"/>
<dbReference type="SUPFAM" id="SSF56645">
    <property type="entry name" value="Acyl-CoA dehydrogenase NM domain-like"/>
    <property type="match status" value="1"/>
</dbReference>
<comment type="similarity">
    <text evidence="2 6">Belongs to the acyl-CoA dehydrogenase family.</text>
</comment>
<keyword evidence="4 6" id="KW-0274">FAD</keyword>
<dbReference type="Proteomes" id="UP000007800">
    <property type="component" value="Unassembled WGS sequence"/>
</dbReference>
<reference evidence="10 11" key="1">
    <citation type="submission" date="2008-07" db="EMBL/GenBank/DDBJ databases">
        <authorList>
            <person name="El-Sayed N."/>
            <person name="Caler E."/>
            <person name="Inman J."/>
            <person name="Amedeo P."/>
            <person name="Hass B."/>
            <person name="Wortman J."/>
        </authorList>
    </citation>
    <scope>NUCLEOTIDE SEQUENCE [LARGE SCALE GENOMIC DNA]</scope>
    <source>
        <strain evidence="11">ATCC 50983 / TXsc</strain>
    </source>
</reference>
<dbReference type="SUPFAM" id="SSF47203">
    <property type="entry name" value="Acyl-CoA dehydrogenase C-terminal domain-like"/>
    <property type="match status" value="1"/>
</dbReference>
<sequence>MARFEPFGDQHKFCEPSWYQGAFTPYYTASHAEFRKRVRDFVMKEIDPYAESWLEKGGYPLSIHKKMYDAGLQQAVLRVPSELSKTPLEEYDIFHEIIFFDEMARAECYPRMISIDSMALPPLIKYGPAHLREKLVPQVVSGEKHIALGITEPTAGSDVAQIKTTAVKRGDEYVVNGQKKWITGGLIADYITLAVRTGSEGMNGISLLCVDMKSPGITVRGLPTMGDTDLKSTFVTFDDVRVPAENLIGVENGGFIALMENFNHERLLIAVGAARGARRCYSLALKHAMKRKTFGKKLIEHQVIRYKLAEMARMVESLWTEVEHVGLQFKQRVPDRQLGADCAILKVNASKAFEYCAREAVQIFGGAGVTREGQGRYVERLYRSVRLSAIPGGSEEILLDLTMRMVAAKARS</sequence>
<dbReference type="InterPro" id="IPR036250">
    <property type="entry name" value="AcylCo_DH-like_C"/>
</dbReference>